<name>A0A2D0N721_FLAN2</name>
<organism evidence="1 2">
    <name type="scientific">Flavilitoribacter nigricans (strain ATCC 23147 / DSM 23189 / NBRC 102662 / NCIMB 1420 / SS-2)</name>
    <name type="common">Lewinella nigricans</name>
    <dbReference type="NCBI Taxonomy" id="1122177"/>
    <lineage>
        <taxon>Bacteria</taxon>
        <taxon>Pseudomonadati</taxon>
        <taxon>Bacteroidota</taxon>
        <taxon>Saprospiria</taxon>
        <taxon>Saprospirales</taxon>
        <taxon>Lewinellaceae</taxon>
        <taxon>Flavilitoribacter</taxon>
    </lineage>
</organism>
<evidence type="ECO:0000313" key="2">
    <source>
        <dbReference type="Proteomes" id="UP000223913"/>
    </source>
</evidence>
<dbReference type="AlphaFoldDB" id="A0A2D0N721"/>
<gene>
    <name evidence="1" type="ORF">CRP01_23960</name>
</gene>
<keyword evidence="2" id="KW-1185">Reference proteome</keyword>
<protein>
    <recommendedName>
        <fullName evidence="3">DUF4249 domain-containing protein</fullName>
    </recommendedName>
</protein>
<sequence length="315" mass="35634">MAALPFLSRNGLRQSRSRCSRSYLLSPGILNFNTNMKWLSISITTLLLGALCWSCNLEKEIEIDLPDYDSKTVVECYLEPGRPFQLLLTRSTSYFSPFDTATSDLLQNLLVNGAKVSINHAGVRYDLNNQLVIDQQAQKLYNYYNENLVPQDYTEDFELAIELQDGSTITGTTRLLPVVPIDSVVVEFEENDTLARVLTYFTDIPDQTNYYRRMLHHNSLDSLAMQDFTLDDRVVEDVIVFGTGYEFAVGDTVFNTLFHIDRTYFDFLESVDNAVLSNGNPFGQPSPINSKLEGTARSVGIFTGLSYTREITVLE</sequence>
<evidence type="ECO:0000313" key="1">
    <source>
        <dbReference type="EMBL" id="PHN03929.1"/>
    </source>
</evidence>
<comment type="caution">
    <text evidence="1">The sequence shown here is derived from an EMBL/GenBank/DDBJ whole genome shotgun (WGS) entry which is preliminary data.</text>
</comment>
<dbReference type="Pfam" id="PF14054">
    <property type="entry name" value="DUF4249"/>
    <property type="match status" value="1"/>
</dbReference>
<dbReference type="EMBL" id="PDUD01000028">
    <property type="protein sequence ID" value="PHN03929.1"/>
    <property type="molecule type" value="Genomic_DNA"/>
</dbReference>
<dbReference type="InterPro" id="IPR025345">
    <property type="entry name" value="DUF4249"/>
</dbReference>
<accession>A0A2D0N721</accession>
<reference evidence="1 2" key="1">
    <citation type="submission" date="2017-10" db="EMBL/GenBank/DDBJ databases">
        <title>The draft genome sequence of Lewinella nigricans NBRC 102662.</title>
        <authorList>
            <person name="Wang K."/>
        </authorList>
    </citation>
    <scope>NUCLEOTIDE SEQUENCE [LARGE SCALE GENOMIC DNA]</scope>
    <source>
        <strain evidence="1 2">NBRC 102662</strain>
    </source>
</reference>
<dbReference type="Proteomes" id="UP000223913">
    <property type="component" value="Unassembled WGS sequence"/>
</dbReference>
<evidence type="ECO:0008006" key="3">
    <source>
        <dbReference type="Google" id="ProtNLM"/>
    </source>
</evidence>
<proteinExistence type="predicted"/>
<dbReference type="OrthoDB" id="1117499at2"/>